<dbReference type="GeneTree" id="ENSGT00960000189856"/>
<feature type="region of interest" description="Disordered" evidence="1">
    <location>
        <begin position="83"/>
        <end position="105"/>
    </location>
</feature>
<dbReference type="Proteomes" id="UP000694380">
    <property type="component" value="Unplaced"/>
</dbReference>
<evidence type="ECO:0000313" key="3">
    <source>
        <dbReference type="Proteomes" id="UP000694380"/>
    </source>
</evidence>
<dbReference type="AlphaFoldDB" id="A0A8C3HXD1"/>
<keyword evidence="3" id="KW-1185">Reference proteome</keyword>
<protein>
    <submittedName>
        <fullName evidence="2">Uncharacterized protein</fullName>
    </submittedName>
</protein>
<dbReference type="PANTHER" id="PTHR15562">
    <property type="entry name" value="TP53-TARGET GENE 5 PROTEIN"/>
    <property type="match status" value="1"/>
</dbReference>
<evidence type="ECO:0000256" key="1">
    <source>
        <dbReference type="SAM" id="MobiDB-lite"/>
    </source>
</evidence>
<evidence type="ECO:0000313" key="2">
    <source>
        <dbReference type="Ensembl" id="ENSCPBP00000025088.1"/>
    </source>
</evidence>
<accession>A0A8C3HXD1</accession>
<dbReference type="PANTHER" id="PTHR15562:SF0">
    <property type="entry name" value="TP53-TARGET GENE 5 PROTEIN"/>
    <property type="match status" value="1"/>
</dbReference>
<organism evidence="2 3">
    <name type="scientific">Chrysemys picta bellii</name>
    <name type="common">Western painted turtle</name>
    <name type="synonym">Emys bellii</name>
    <dbReference type="NCBI Taxonomy" id="8478"/>
    <lineage>
        <taxon>Eukaryota</taxon>
        <taxon>Metazoa</taxon>
        <taxon>Chordata</taxon>
        <taxon>Craniata</taxon>
        <taxon>Vertebrata</taxon>
        <taxon>Euteleostomi</taxon>
        <taxon>Archelosauria</taxon>
        <taxon>Testudinata</taxon>
        <taxon>Testudines</taxon>
        <taxon>Cryptodira</taxon>
        <taxon>Durocryptodira</taxon>
        <taxon>Testudinoidea</taxon>
        <taxon>Emydidae</taxon>
        <taxon>Chrysemys</taxon>
    </lineage>
</organism>
<dbReference type="Pfam" id="PF15331">
    <property type="entry name" value="TP53IP5"/>
    <property type="match status" value="1"/>
</dbReference>
<sequence>MRSEQAIKYFSLSFPLHPIWQILKKLSLLKLLKNADHRILRLRALAISYWKSLDCFTSCFGICRWLEWKTIMFHFGFCFRTSVSSKDPDKPQEDSGGSTVTDAEDMDTDAAAVQSNLELPLETQPPDLHQKCWFEGLPKRLHVPAPKVLCRPATQRWIKPCCTRSCGETLEENLWHPLVTFSPRH</sequence>
<dbReference type="Ensembl" id="ENSCPBT00000029556.1">
    <property type="protein sequence ID" value="ENSCPBP00000025088.1"/>
    <property type="gene ID" value="ENSCPBG00000017845.1"/>
</dbReference>
<name>A0A8C3HXD1_CHRPI</name>
<reference evidence="2" key="2">
    <citation type="submission" date="2025-09" db="UniProtKB">
        <authorList>
            <consortium name="Ensembl"/>
        </authorList>
    </citation>
    <scope>IDENTIFICATION</scope>
</reference>
<reference evidence="2" key="1">
    <citation type="submission" date="2025-08" db="UniProtKB">
        <authorList>
            <consortium name="Ensembl"/>
        </authorList>
    </citation>
    <scope>IDENTIFICATION</scope>
</reference>
<dbReference type="InterPro" id="IPR029290">
    <property type="entry name" value="TP53TG5"/>
</dbReference>
<proteinExistence type="predicted"/>